<dbReference type="SUPFAM" id="SSF52540">
    <property type="entry name" value="P-loop containing nucleoside triphosphate hydrolases"/>
    <property type="match status" value="1"/>
</dbReference>
<name>A0A1V2DPA9_9GAMM</name>
<dbReference type="PANTHER" id="PTHR30121:SF6">
    <property type="entry name" value="SLR6007 PROTEIN"/>
    <property type="match status" value="1"/>
</dbReference>
<dbReference type="Proteomes" id="UP000189339">
    <property type="component" value="Unassembled WGS sequence"/>
</dbReference>
<keyword evidence="5" id="KW-1185">Reference proteome</keyword>
<comment type="caution">
    <text evidence="4">The sequence shown here is derived from an EMBL/GenBank/DDBJ whole genome shotgun (WGS) entry which is preliminary data.</text>
</comment>
<feature type="compositionally biased region" description="Basic and acidic residues" evidence="1">
    <location>
        <begin position="797"/>
        <end position="812"/>
    </location>
</feature>
<evidence type="ECO:0000259" key="3">
    <source>
        <dbReference type="Pfam" id="PF12696"/>
    </source>
</evidence>
<protein>
    <recommendedName>
        <fullName evidence="3">TraD/TraG TraM recognition site domain-containing protein</fullName>
    </recommendedName>
</protein>
<dbReference type="CDD" id="cd01127">
    <property type="entry name" value="TrwB_TraG_TraD_VirD4"/>
    <property type="match status" value="1"/>
</dbReference>
<dbReference type="InterPro" id="IPR027417">
    <property type="entry name" value="P-loop_NTPase"/>
</dbReference>
<feature type="domain" description="TraD/TraG TraM recognition site" evidence="3">
    <location>
        <begin position="435"/>
        <end position="529"/>
    </location>
</feature>
<keyword evidence="2" id="KW-1133">Transmembrane helix</keyword>
<dbReference type="InterPro" id="IPR051162">
    <property type="entry name" value="T4SS_component"/>
</dbReference>
<sequence>MGSAQNQKLRSLTSDKEIPHEQLYRDTRRPMEKVRDTLADSPGLASAIVLMLLPLAAVSTTFFVVVITPILFWVVGCVKSKEQTLPIYLPTEANIKDLNDPKPGRRGFNKASGEFLMGNLRLAKRAYEIWLTFNYLCMHQLIIGTTGSGKSETIVSQIANFIASGSSASLIDPKAGPKLGWQIFTLARFFGREDDFRTLNYIKGNTNKKLDRAMRRGHCANLFAFGSSESITQLLVSLMPPGGSENKLFSERAISLVSATMPALVDLRDNAGLKINPGVLRKAMEFKELEKLKRAKPISPESREAIRAYLSSLSGYQENPVDRQGNPTDKQDSEVYRQHGFAQAYFTRALSTLSDSYADIYMVGRGEVNFLDLILRRRILVVLIPALEKAPEEMKNLGKLVLAGQKNAVSTGLPPYIEGTKAEVLDALPTNAPIPFGLYIDEAAFVLIEGIGALFAQARSLGVACTVAGQDVAGMKKENANEAEQIFENTKTKTIMASEGLGETRKLIEEIAGEGITAVTAGYQMDEGGLLGNYIDNRSASFEKRERVSSQDTRSALVGEGFVFWRDKVIPWQSFYHGLDEESIISDFQILRLPDVGEPTRGPGFKLLLNDSPLVTAIKDAVSKGHDLGLENSNVIPQFSLDGSHPLGEAKFDLAMSQWRQVLRHLKRAKEKPAELPDNHLVASEGLFIAALSIQHDQTAVEDLRDSEDSLDLMPTTQDRDEEQANLDATSLFDTVSTLDDTQWPDSSMELDGLSASLNDVSDSLDILNSPRRNVRAEQGDSSHSRRAEVVKSAMAGKEDSSATDGLEKPVETEEAPSVQETLDALAGYHPPESESPDAEIPKEPPTLVGEPTKASSLLSGKEWVLDPNRLAERVQRPIHPAEIEIAARGGDYAGRIERALGTSLEESRRVSEETAVAIAKSIGYPKHIDSVPAKLESQEEQRVVIQDSSRTVRNMRAWLKGS</sequence>
<organism evidence="4 5">
    <name type="scientific">Marinobacter lutaoensis</name>
    <dbReference type="NCBI Taxonomy" id="135739"/>
    <lineage>
        <taxon>Bacteria</taxon>
        <taxon>Pseudomonadati</taxon>
        <taxon>Pseudomonadota</taxon>
        <taxon>Gammaproteobacteria</taxon>
        <taxon>Pseudomonadales</taxon>
        <taxon>Marinobacteraceae</taxon>
        <taxon>Marinobacter</taxon>
    </lineage>
</organism>
<keyword evidence="2" id="KW-0472">Membrane</keyword>
<dbReference type="InterPro" id="IPR032689">
    <property type="entry name" value="TraG-D_C"/>
</dbReference>
<accession>A0A1V2DPA9</accession>
<evidence type="ECO:0000313" key="4">
    <source>
        <dbReference type="EMBL" id="ONF42477.1"/>
    </source>
</evidence>
<dbReference type="EMBL" id="MSCW01000009">
    <property type="protein sequence ID" value="ONF42477.1"/>
    <property type="molecule type" value="Genomic_DNA"/>
</dbReference>
<feature type="transmembrane region" description="Helical" evidence="2">
    <location>
        <begin position="43"/>
        <end position="76"/>
    </location>
</feature>
<dbReference type="PANTHER" id="PTHR30121">
    <property type="entry name" value="UNCHARACTERIZED PROTEIN YJGR-RELATED"/>
    <property type="match status" value="1"/>
</dbReference>
<evidence type="ECO:0000256" key="1">
    <source>
        <dbReference type="SAM" id="MobiDB-lite"/>
    </source>
</evidence>
<evidence type="ECO:0000256" key="2">
    <source>
        <dbReference type="SAM" id="Phobius"/>
    </source>
</evidence>
<feature type="compositionally biased region" description="Basic and acidic residues" evidence="1">
    <location>
        <begin position="775"/>
        <end position="790"/>
    </location>
</feature>
<keyword evidence="2" id="KW-0812">Transmembrane</keyword>
<dbReference type="STRING" id="135739.BTO32_14785"/>
<evidence type="ECO:0000313" key="5">
    <source>
        <dbReference type="Proteomes" id="UP000189339"/>
    </source>
</evidence>
<dbReference type="AlphaFoldDB" id="A0A1V2DPA9"/>
<reference evidence="4 5" key="1">
    <citation type="submission" date="2016-12" db="EMBL/GenBank/DDBJ databases">
        <title>Marinobacter lutaoensis whole genome sequencing.</title>
        <authorList>
            <person name="Verma A."/>
            <person name="Krishnamurthi S."/>
        </authorList>
    </citation>
    <scope>NUCLEOTIDE SEQUENCE [LARGE SCALE GENOMIC DNA]</scope>
    <source>
        <strain evidence="4 5">T5054</strain>
    </source>
</reference>
<dbReference type="Pfam" id="PF12696">
    <property type="entry name" value="TraG-D_C"/>
    <property type="match status" value="1"/>
</dbReference>
<feature type="region of interest" description="Disordered" evidence="1">
    <location>
        <begin position="769"/>
        <end position="855"/>
    </location>
</feature>
<proteinExistence type="predicted"/>
<gene>
    <name evidence="4" type="ORF">BTO32_14785</name>
</gene>
<dbReference type="Gene3D" id="3.40.50.300">
    <property type="entry name" value="P-loop containing nucleotide triphosphate hydrolases"/>
    <property type="match status" value="2"/>
</dbReference>